<protein>
    <submittedName>
        <fullName evidence="2">Uncharacterized protein</fullName>
    </submittedName>
</protein>
<name>A0A9P4UAP0_9PLEO</name>
<gene>
    <name evidence="2" type="ORF">P171DRAFT_445738</name>
</gene>
<keyword evidence="3" id="KW-1185">Reference proteome</keyword>
<evidence type="ECO:0000256" key="1">
    <source>
        <dbReference type="SAM" id="Phobius"/>
    </source>
</evidence>
<dbReference type="OrthoDB" id="5376804at2759"/>
<feature type="transmembrane region" description="Helical" evidence="1">
    <location>
        <begin position="39"/>
        <end position="61"/>
    </location>
</feature>
<proteinExistence type="predicted"/>
<reference evidence="2" key="1">
    <citation type="journal article" date="2020" name="Stud. Mycol.">
        <title>101 Dothideomycetes genomes: a test case for predicting lifestyles and emergence of pathogens.</title>
        <authorList>
            <person name="Haridas S."/>
            <person name="Albert R."/>
            <person name="Binder M."/>
            <person name="Bloem J."/>
            <person name="Labutti K."/>
            <person name="Salamov A."/>
            <person name="Andreopoulos B."/>
            <person name="Baker S."/>
            <person name="Barry K."/>
            <person name="Bills G."/>
            <person name="Bluhm B."/>
            <person name="Cannon C."/>
            <person name="Castanera R."/>
            <person name="Culley D."/>
            <person name="Daum C."/>
            <person name="Ezra D."/>
            <person name="Gonzalez J."/>
            <person name="Henrissat B."/>
            <person name="Kuo A."/>
            <person name="Liang C."/>
            <person name="Lipzen A."/>
            <person name="Lutzoni F."/>
            <person name="Magnuson J."/>
            <person name="Mondo S."/>
            <person name="Nolan M."/>
            <person name="Ohm R."/>
            <person name="Pangilinan J."/>
            <person name="Park H.-J."/>
            <person name="Ramirez L."/>
            <person name="Alfaro M."/>
            <person name="Sun H."/>
            <person name="Tritt A."/>
            <person name="Yoshinaga Y."/>
            <person name="Zwiers L.-H."/>
            <person name="Turgeon B."/>
            <person name="Goodwin S."/>
            <person name="Spatafora J."/>
            <person name="Crous P."/>
            <person name="Grigoriev I."/>
        </authorList>
    </citation>
    <scope>NUCLEOTIDE SEQUENCE</scope>
    <source>
        <strain evidence="2">CBS 690.94</strain>
    </source>
</reference>
<dbReference type="Proteomes" id="UP000799764">
    <property type="component" value="Unassembled WGS sequence"/>
</dbReference>
<keyword evidence="1" id="KW-1133">Transmembrane helix</keyword>
<dbReference type="PANTHER" id="PTHR35394:SF5">
    <property type="entry name" value="DUF3176 DOMAIN-CONTAINING PROTEIN"/>
    <property type="match status" value="1"/>
</dbReference>
<evidence type="ECO:0000313" key="3">
    <source>
        <dbReference type="Proteomes" id="UP000799764"/>
    </source>
</evidence>
<keyword evidence="1" id="KW-0472">Membrane</keyword>
<organism evidence="2 3">
    <name type="scientific">Karstenula rhodostoma CBS 690.94</name>
    <dbReference type="NCBI Taxonomy" id="1392251"/>
    <lineage>
        <taxon>Eukaryota</taxon>
        <taxon>Fungi</taxon>
        <taxon>Dikarya</taxon>
        <taxon>Ascomycota</taxon>
        <taxon>Pezizomycotina</taxon>
        <taxon>Dothideomycetes</taxon>
        <taxon>Pleosporomycetidae</taxon>
        <taxon>Pleosporales</taxon>
        <taxon>Massarineae</taxon>
        <taxon>Didymosphaeriaceae</taxon>
        <taxon>Karstenula</taxon>
    </lineage>
</organism>
<evidence type="ECO:0000313" key="2">
    <source>
        <dbReference type="EMBL" id="KAF2443256.1"/>
    </source>
</evidence>
<dbReference type="AlphaFoldDB" id="A0A9P4UAP0"/>
<sequence length="129" mass="14729">MFDRFAEFLTTVIQSSGNLDADNRTMDVDDPETYFAVRWAYLNIPIFIVLFAALFLVISIVESRKYDHLLKTSTPAVMYHGLDARDQMRESGEAEKKSRTRATANDLVQESKGASVVFVDEGRMRLQKE</sequence>
<keyword evidence="1" id="KW-0812">Transmembrane</keyword>
<dbReference type="PANTHER" id="PTHR35394">
    <property type="entry name" value="DUF3176 DOMAIN-CONTAINING PROTEIN"/>
    <property type="match status" value="1"/>
</dbReference>
<dbReference type="EMBL" id="MU001503">
    <property type="protein sequence ID" value="KAF2443256.1"/>
    <property type="molecule type" value="Genomic_DNA"/>
</dbReference>
<comment type="caution">
    <text evidence="2">The sequence shown here is derived from an EMBL/GenBank/DDBJ whole genome shotgun (WGS) entry which is preliminary data.</text>
</comment>
<accession>A0A9P4UAP0</accession>